<evidence type="ECO:0000256" key="3">
    <source>
        <dbReference type="ARBA" id="ARBA00022448"/>
    </source>
</evidence>
<dbReference type="InterPro" id="IPR000990">
    <property type="entry name" value="Innexin"/>
</dbReference>
<organism evidence="14">
    <name type="scientific">Homarus americanus</name>
    <name type="common">American lobster</name>
    <dbReference type="NCBI Taxonomy" id="6706"/>
    <lineage>
        <taxon>Eukaryota</taxon>
        <taxon>Metazoa</taxon>
        <taxon>Ecdysozoa</taxon>
        <taxon>Arthropoda</taxon>
        <taxon>Crustacea</taxon>
        <taxon>Multicrustacea</taxon>
        <taxon>Malacostraca</taxon>
        <taxon>Eumalacostraca</taxon>
        <taxon>Eucarida</taxon>
        <taxon>Decapoda</taxon>
        <taxon>Pleocyemata</taxon>
        <taxon>Astacidea</taxon>
        <taxon>Nephropoidea</taxon>
        <taxon>Nephropidae</taxon>
        <taxon>Homarus</taxon>
    </lineage>
</organism>
<keyword evidence="9 12" id="KW-0406">Ion transport</keyword>
<keyword evidence="5 12" id="KW-0812">Transmembrane</keyword>
<evidence type="ECO:0000256" key="7">
    <source>
        <dbReference type="ARBA" id="ARBA00022949"/>
    </source>
</evidence>
<proteinExistence type="evidence at transcript level"/>
<dbReference type="Pfam" id="PF00876">
    <property type="entry name" value="Innexin"/>
    <property type="match status" value="1"/>
</dbReference>
<dbReference type="PANTHER" id="PTHR11893:SF37">
    <property type="entry name" value="INNEXIN INX3"/>
    <property type="match status" value="1"/>
</dbReference>
<keyword evidence="8 12" id="KW-1133">Transmembrane helix</keyword>
<dbReference type="AlphaFoldDB" id="A0A097KUQ9"/>
<dbReference type="PRINTS" id="PR01262">
    <property type="entry name" value="INNEXIN"/>
</dbReference>
<evidence type="ECO:0000256" key="6">
    <source>
        <dbReference type="ARBA" id="ARBA00022868"/>
    </source>
</evidence>
<evidence type="ECO:0000313" key="16">
    <source>
        <dbReference type="Proteomes" id="UP000747542"/>
    </source>
</evidence>
<reference evidence="14" key="1">
    <citation type="journal article" date="2014" name="J. Neurophysiol.">
        <title>Electrical coupling and innexin expression in the stomatogastric ganglion of the crab Cancer borealis.</title>
        <authorList>
            <person name="Shruti S."/>
            <person name="Schulz D.J."/>
            <person name="Lett K.M."/>
            <person name="Marder E."/>
        </authorList>
    </citation>
    <scope>NUCLEOTIDE SEQUENCE</scope>
    <source>
        <tissue evidence="14">Neuronal</tissue>
    </source>
</reference>
<dbReference type="PROSITE" id="PS51013">
    <property type="entry name" value="PANNEXIN"/>
    <property type="match status" value="1"/>
</dbReference>
<keyword evidence="10 12" id="KW-0472">Membrane</keyword>
<evidence type="ECO:0000256" key="12">
    <source>
        <dbReference type="RuleBase" id="RU010713"/>
    </source>
</evidence>
<comment type="subcellular location">
    <subcellularLocation>
        <location evidence="1">Cell junction</location>
        <location evidence="1">Gap junction</location>
    </subcellularLocation>
    <subcellularLocation>
        <location evidence="2 12">Cell membrane</location>
        <topology evidence="2 12">Multi-pass membrane protein</topology>
    </subcellularLocation>
</comment>
<reference evidence="15" key="2">
    <citation type="journal article" date="2021" name="Sci. Adv.">
        <title>The American lobster genome reveals insights on longevity, neural, and immune adaptations.</title>
        <authorList>
            <person name="Polinski J.M."/>
            <person name="Zimin A.V."/>
            <person name="Clark K.F."/>
            <person name="Kohn A.B."/>
            <person name="Sadowski N."/>
            <person name="Timp W."/>
            <person name="Ptitsyn A."/>
            <person name="Khanna P."/>
            <person name="Romanova D.Y."/>
            <person name="Williams P."/>
            <person name="Greenwood S.J."/>
            <person name="Moroz L.L."/>
            <person name="Walt D.R."/>
            <person name="Bodnar A.G."/>
        </authorList>
    </citation>
    <scope>NUCLEOTIDE SEQUENCE</scope>
    <source>
        <strain evidence="15">GMGI-L3</strain>
    </source>
</reference>
<sequence>MVLPVLVALGGLVKVRYSHTLVDSQIFRLHYRWTSAFCFISCALVTATSYVGETIQCLEGQRDAPKPINTYCWISSTFTINSTGLAAGVGLYDPRYHQKRVHAYYQWVASVLFLQGCLFYLPHMIWKFYEGKQVDHLLQDLNKNLFDDDAEKKKTNIVSYLKLSSGLNIHYSVGYFLCEALNLVNVVGQMFLMDAFLGGFFMKYGSKAISFLAADDAKRNDALLETFPRITKCIFHTFGASGAIQKKDVLCVLPQNIINEKIFLVMWFWFIILTILTILQLAWRLVVFYSPSLRIRLLEHRALMNFSPRTEHAVRRMHLGDYCLLDGIGRNLGTLNFKAVLQGYTEASEEIDDVPSAPSLGAYRTFTTPNEPDTLPRKRPLYQDTTL</sequence>
<feature type="transmembrane region" description="Helical" evidence="12">
    <location>
        <begin position="34"/>
        <end position="51"/>
    </location>
</feature>
<dbReference type="OrthoDB" id="5867527at2759"/>
<comment type="similarity">
    <text evidence="12">Belongs to the pannexin family.</text>
</comment>
<evidence type="ECO:0000256" key="5">
    <source>
        <dbReference type="ARBA" id="ARBA00022692"/>
    </source>
</evidence>
<accession>A0A097KUQ9</accession>
<evidence type="ECO:0000313" key="14">
    <source>
        <dbReference type="EMBL" id="AIT97138.1"/>
    </source>
</evidence>
<dbReference type="GO" id="GO:0007602">
    <property type="term" value="P:phototransduction"/>
    <property type="evidence" value="ECO:0007669"/>
    <property type="project" value="TreeGrafter"/>
</dbReference>
<evidence type="ECO:0000256" key="9">
    <source>
        <dbReference type="ARBA" id="ARBA00023065"/>
    </source>
</evidence>
<dbReference type="PANTHER" id="PTHR11893">
    <property type="entry name" value="INNEXIN"/>
    <property type="match status" value="1"/>
</dbReference>
<evidence type="ECO:0000256" key="10">
    <source>
        <dbReference type="ARBA" id="ARBA00023136"/>
    </source>
</evidence>
<protein>
    <recommendedName>
        <fullName evidence="12">Innexin</fullName>
    </recommendedName>
</protein>
<keyword evidence="4" id="KW-1003">Cell membrane</keyword>
<gene>
    <name evidence="15" type="primary">inx2-L13</name>
    <name evidence="12" type="synonym">inx</name>
    <name evidence="15" type="ORF">Hamer_G003986</name>
</gene>
<dbReference type="GO" id="GO:0034220">
    <property type="term" value="P:monoatomic ion transmembrane transport"/>
    <property type="evidence" value="ECO:0007669"/>
    <property type="project" value="UniProtKB-KW"/>
</dbReference>
<evidence type="ECO:0000256" key="4">
    <source>
        <dbReference type="ARBA" id="ARBA00022475"/>
    </source>
</evidence>
<name>A0A097KUQ9_HOMAM</name>
<feature type="transmembrane region" description="Helical" evidence="12">
    <location>
        <begin position="104"/>
        <end position="122"/>
    </location>
</feature>
<dbReference type="EMBL" id="KM984503">
    <property type="protein sequence ID" value="AIT97138.1"/>
    <property type="molecule type" value="mRNA"/>
</dbReference>
<dbReference type="EMBL" id="JAHLQT010000697">
    <property type="protein sequence ID" value="KAG7178192.1"/>
    <property type="molecule type" value="Genomic_DNA"/>
</dbReference>
<comment type="function">
    <text evidence="12">Structural component of the gap junctions.</text>
</comment>
<keyword evidence="3 12" id="KW-0813">Transport</keyword>
<keyword evidence="7" id="KW-0965">Cell junction</keyword>
<keyword evidence="16" id="KW-1185">Reference proteome</keyword>
<keyword evidence="6" id="KW-0303">Gap junction</keyword>
<evidence type="ECO:0000256" key="1">
    <source>
        <dbReference type="ARBA" id="ARBA00004610"/>
    </source>
</evidence>
<feature type="region of interest" description="Disordered" evidence="13">
    <location>
        <begin position="368"/>
        <end position="387"/>
    </location>
</feature>
<evidence type="ECO:0000256" key="8">
    <source>
        <dbReference type="ARBA" id="ARBA00022989"/>
    </source>
</evidence>
<feature type="transmembrane region" description="Helical" evidence="12">
    <location>
        <begin position="262"/>
        <end position="283"/>
    </location>
</feature>
<evidence type="ECO:0000256" key="2">
    <source>
        <dbReference type="ARBA" id="ARBA00004651"/>
    </source>
</evidence>
<dbReference type="GO" id="GO:0005886">
    <property type="term" value="C:plasma membrane"/>
    <property type="evidence" value="ECO:0007669"/>
    <property type="project" value="UniProtKB-SubCell"/>
</dbReference>
<dbReference type="GO" id="GO:0005243">
    <property type="term" value="F:gap junction channel activity"/>
    <property type="evidence" value="ECO:0007669"/>
    <property type="project" value="TreeGrafter"/>
</dbReference>
<feature type="transmembrane region" description="Helical" evidence="12">
    <location>
        <begin position="71"/>
        <end position="92"/>
    </location>
</feature>
<evidence type="ECO:0000256" key="13">
    <source>
        <dbReference type="SAM" id="MobiDB-lite"/>
    </source>
</evidence>
<evidence type="ECO:0000256" key="11">
    <source>
        <dbReference type="ARBA" id="ARBA00023303"/>
    </source>
</evidence>
<dbReference type="Proteomes" id="UP000747542">
    <property type="component" value="Unassembled WGS sequence"/>
</dbReference>
<evidence type="ECO:0000313" key="15">
    <source>
        <dbReference type="EMBL" id="KAG7178192.1"/>
    </source>
</evidence>
<dbReference type="GO" id="GO:0005921">
    <property type="term" value="C:gap junction"/>
    <property type="evidence" value="ECO:0007669"/>
    <property type="project" value="UniProtKB-SubCell"/>
</dbReference>
<keyword evidence="11 12" id="KW-0407">Ion channel</keyword>